<dbReference type="RefSeq" id="WP_154545939.1">
    <property type="nucleotide sequence ID" value="NZ_JAQYQY010000026.1"/>
</dbReference>
<dbReference type="GO" id="GO:0003677">
    <property type="term" value="F:DNA binding"/>
    <property type="evidence" value="ECO:0007669"/>
    <property type="project" value="InterPro"/>
</dbReference>
<sequence length="96" mass="10290">MTLKTNNFDVSKYLDTPEDIRDYLAIALEDGDELALQLALGDIARAKGMSKIAAETGLNRESLYKSLSAKGNPSFATISKVAAALGLKLTFQPVQA</sequence>
<reference evidence="1 2" key="1">
    <citation type="submission" date="2019-08" db="EMBL/GenBank/DDBJ databases">
        <title>In-depth cultivation of the pig gut microbiome towards novel bacterial diversity and tailored functional studies.</title>
        <authorList>
            <person name="Wylensek D."/>
            <person name="Hitch T.C.A."/>
            <person name="Clavel T."/>
        </authorList>
    </citation>
    <scope>NUCLEOTIDE SEQUENCE [LARGE SCALE GENOMIC DNA]</scope>
    <source>
        <strain evidence="1 2">RF-GAM-744-WT-7</strain>
    </source>
</reference>
<accession>A0A7K0K4F0</accession>
<dbReference type="EMBL" id="VUMY01000017">
    <property type="protein sequence ID" value="MST50363.1"/>
    <property type="molecule type" value="Genomic_DNA"/>
</dbReference>
<gene>
    <name evidence="1" type="ORF">FYJ63_09015</name>
</gene>
<dbReference type="Pfam" id="PF21716">
    <property type="entry name" value="dnstrm_HI1420"/>
    <property type="match status" value="1"/>
</dbReference>
<dbReference type="CDD" id="cd00093">
    <property type="entry name" value="HTH_XRE"/>
    <property type="match status" value="1"/>
</dbReference>
<dbReference type="SUPFAM" id="SSF47413">
    <property type="entry name" value="lambda repressor-like DNA-binding domains"/>
    <property type="match status" value="1"/>
</dbReference>
<organism evidence="1 2">
    <name type="scientific">Mobiluncus porci</name>
    <dbReference type="NCBI Taxonomy" id="2652278"/>
    <lineage>
        <taxon>Bacteria</taxon>
        <taxon>Bacillati</taxon>
        <taxon>Actinomycetota</taxon>
        <taxon>Actinomycetes</taxon>
        <taxon>Actinomycetales</taxon>
        <taxon>Actinomycetaceae</taxon>
        <taxon>Mobiluncus</taxon>
    </lineage>
</organism>
<dbReference type="PANTHER" id="PTHR40275:SF1">
    <property type="entry name" value="SSL7038 PROTEIN"/>
    <property type="match status" value="1"/>
</dbReference>
<proteinExistence type="predicted"/>
<protein>
    <submittedName>
        <fullName evidence="1">Putative addiction module antidote protein</fullName>
    </submittedName>
</protein>
<dbReference type="InterPro" id="IPR010982">
    <property type="entry name" value="Lambda_DNA-bd_dom_sf"/>
</dbReference>
<dbReference type="AlphaFoldDB" id="A0A7K0K4F0"/>
<dbReference type="NCBIfam" id="TIGR02684">
    <property type="entry name" value="dnstrm_HI1420"/>
    <property type="match status" value="1"/>
</dbReference>
<dbReference type="InterPro" id="IPR014057">
    <property type="entry name" value="HI1420"/>
</dbReference>
<keyword evidence="2" id="KW-1185">Reference proteome</keyword>
<dbReference type="Proteomes" id="UP000442535">
    <property type="component" value="Unassembled WGS sequence"/>
</dbReference>
<comment type="caution">
    <text evidence="1">The sequence shown here is derived from an EMBL/GenBank/DDBJ whole genome shotgun (WGS) entry which is preliminary data.</text>
</comment>
<dbReference type="PANTHER" id="PTHR40275">
    <property type="entry name" value="SSL7038 PROTEIN"/>
    <property type="match status" value="1"/>
</dbReference>
<evidence type="ECO:0000313" key="2">
    <source>
        <dbReference type="Proteomes" id="UP000442535"/>
    </source>
</evidence>
<name>A0A7K0K4F0_9ACTO</name>
<dbReference type="InterPro" id="IPR001387">
    <property type="entry name" value="Cro/C1-type_HTH"/>
</dbReference>
<evidence type="ECO:0000313" key="1">
    <source>
        <dbReference type="EMBL" id="MST50363.1"/>
    </source>
</evidence>